<evidence type="ECO:0000313" key="2">
    <source>
        <dbReference type="EMBL" id="EPX56142.1"/>
    </source>
</evidence>
<organism evidence="2 3">
    <name type="scientific">Cystobacter fuscus (strain ATCC 25194 / DSM 2262 / NBRC 100088 / M29)</name>
    <dbReference type="NCBI Taxonomy" id="1242864"/>
    <lineage>
        <taxon>Bacteria</taxon>
        <taxon>Pseudomonadati</taxon>
        <taxon>Myxococcota</taxon>
        <taxon>Myxococcia</taxon>
        <taxon>Myxococcales</taxon>
        <taxon>Cystobacterineae</taxon>
        <taxon>Archangiaceae</taxon>
        <taxon>Cystobacter</taxon>
    </lineage>
</organism>
<dbReference type="EMBL" id="ANAH02000066">
    <property type="protein sequence ID" value="EPX56142.1"/>
    <property type="molecule type" value="Genomic_DNA"/>
</dbReference>
<keyword evidence="1" id="KW-0472">Membrane</keyword>
<sequence>MEPPVFFFFSNKLGCVGSVLVSIALSAVLYAIFRAMSAS</sequence>
<keyword evidence="1" id="KW-1133">Transmembrane helix</keyword>
<proteinExistence type="predicted"/>
<comment type="caution">
    <text evidence="2">The sequence shown here is derived from an EMBL/GenBank/DDBJ whole genome shotgun (WGS) entry which is preliminary data.</text>
</comment>
<keyword evidence="1" id="KW-0812">Transmembrane</keyword>
<evidence type="ECO:0000313" key="3">
    <source>
        <dbReference type="Proteomes" id="UP000011682"/>
    </source>
</evidence>
<reference evidence="2" key="1">
    <citation type="submission" date="2013-05" db="EMBL/GenBank/DDBJ databases">
        <title>Genome assembly of Cystobacter fuscus DSM 2262.</title>
        <authorList>
            <person name="Sharma G."/>
            <person name="Khatri I."/>
            <person name="Kaur C."/>
            <person name="Mayilraj S."/>
            <person name="Subramanian S."/>
        </authorList>
    </citation>
    <scope>NUCLEOTIDE SEQUENCE [LARGE SCALE GENOMIC DNA]</scope>
    <source>
        <strain evidence="2">DSM 2262</strain>
    </source>
</reference>
<protein>
    <submittedName>
        <fullName evidence="2">Uncharacterized protein</fullName>
    </submittedName>
</protein>
<gene>
    <name evidence="2" type="ORF">D187_007484</name>
</gene>
<evidence type="ECO:0000256" key="1">
    <source>
        <dbReference type="SAM" id="Phobius"/>
    </source>
</evidence>
<keyword evidence="3" id="KW-1185">Reference proteome</keyword>
<name>S9P1M2_CYSF2</name>
<dbReference type="AlphaFoldDB" id="S9P1M2"/>
<feature type="transmembrane region" description="Helical" evidence="1">
    <location>
        <begin position="6"/>
        <end position="33"/>
    </location>
</feature>
<accession>S9P1M2</accession>
<dbReference type="Proteomes" id="UP000011682">
    <property type="component" value="Unassembled WGS sequence"/>
</dbReference>